<keyword evidence="6" id="KW-1185">Reference proteome</keyword>
<dbReference type="PANTHER" id="PTHR31268:SF32">
    <property type="entry name" value="GALACTINOL--SUCROSE GALACTOSYLTRANSFERASE 2-RELATED"/>
    <property type="match status" value="1"/>
</dbReference>
<accession>A0A1E3PXV7</accession>
<organism evidence="5 6">
    <name type="scientific">Lipomyces starkeyi NRRL Y-11557</name>
    <dbReference type="NCBI Taxonomy" id="675824"/>
    <lineage>
        <taxon>Eukaryota</taxon>
        <taxon>Fungi</taxon>
        <taxon>Dikarya</taxon>
        <taxon>Ascomycota</taxon>
        <taxon>Saccharomycotina</taxon>
        <taxon>Lipomycetes</taxon>
        <taxon>Lipomycetales</taxon>
        <taxon>Lipomycetaceae</taxon>
        <taxon>Lipomyces</taxon>
    </lineage>
</organism>
<reference evidence="5 6" key="1">
    <citation type="journal article" date="2016" name="Proc. Natl. Acad. Sci. U.S.A.">
        <title>Comparative genomics of biotechnologically important yeasts.</title>
        <authorList>
            <person name="Riley R."/>
            <person name="Haridas S."/>
            <person name="Wolfe K.H."/>
            <person name="Lopes M.R."/>
            <person name="Hittinger C.T."/>
            <person name="Goeker M."/>
            <person name="Salamov A.A."/>
            <person name="Wisecaver J.H."/>
            <person name="Long T.M."/>
            <person name="Calvey C.H."/>
            <person name="Aerts A.L."/>
            <person name="Barry K.W."/>
            <person name="Choi C."/>
            <person name="Clum A."/>
            <person name="Coughlan A.Y."/>
            <person name="Deshpande S."/>
            <person name="Douglass A.P."/>
            <person name="Hanson S.J."/>
            <person name="Klenk H.-P."/>
            <person name="LaButti K.M."/>
            <person name="Lapidus A."/>
            <person name="Lindquist E.A."/>
            <person name="Lipzen A.M."/>
            <person name="Meier-Kolthoff J.P."/>
            <person name="Ohm R.A."/>
            <person name="Otillar R.P."/>
            <person name="Pangilinan J.L."/>
            <person name="Peng Y."/>
            <person name="Rokas A."/>
            <person name="Rosa C.A."/>
            <person name="Scheuner C."/>
            <person name="Sibirny A.A."/>
            <person name="Slot J.C."/>
            <person name="Stielow J.B."/>
            <person name="Sun H."/>
            <person name="Kurtzman C.P."/>
            <person name="Blackwell M."/>
            <person name="Grigoriev I.V."/>
            <person name="Jeffries T.W."/>
        </authorList>
    </citation>
    <scope>NUCLEOTIDE SEQUENCE [LARGE SCALE GENOMIC DNA]</scope>
    <source>
        <strain evidence="5 6">NRRL Y-11557</strain>
    </source>
</reference>
<keyword evidence="3" id="KW-0119">Carbohydrate metabolism</keyword>
<dbReference type="OrthoDB" id="4664297at2759"/>
<comment type="catalytic activity">
    <reaction evidence="4">
        <text>alpha-D-galactosyl-(1-&gt;3)-1D-myo-inositol + sucrose = raffinose + myo-inositol</text>
        <dbReference type="Rhea" id="RHEA:20161"/>
        <dbReference type="ChEBI" id="CHEBI:16634"/>
        <dbReference type="ChEBI" id="CHEBI:17268"/>
        <dbReference type="ChEBI" id="CHEBI:17505"/>
        <dbReference type="ChEBI" id="CHEBI:17992"/>
        <dbReference type="EC" id="2.4.1.82"/>
    </reaction>
</comment>
<dbReference type="InterPro" id="IPR017853">
    <property type="entry name" value="GH"/>
</dbReference>
<gene>
    <name evidence="5" type="ORF">LIPSTDRAFT_58206</name>
</gene>
<dbReference type="InterPro" id="IPR013785">
    <property type="entry name" value="Aldolase_TIM"/>
</dbReference>
<dbReference type="InterPro" id="IPR008811">
    <property type="entry name" value="Glycosyl_hydrolases_36"/>
</dbReference>
<evidence type="ECO:0000313" key="6">
    <source>
        <dbReference type="Proteomes" id="UP000094385"/>
    </source>
</evidence>
<dbReference type="Proteomes" id="UP000094385">
    <property type="component" value="Unassembled WGS sequence"/>
</dbReference>
<dbReference type="Pfam" id="PF05691">
    <property type="entry name" value="Raffinose_syn"/>
    <property type="match status" value="2"/>
</dbReference>
<dbReference type="GO" id="GO:0047274">
    <property type="term" value="F:galactinol-sucrose galactosyltransferase activity"/>
    <property type="evidence" value="ECO:0007669"/>
    <property type="project" value="UniProtKB-EC"/>
</dbReference>
<dbReference type="SUPFAM" id="SSF51445">
    <property type="entry name" value="(Trans)glycosidases"/>
    <property type="match status" value="1"/>
</dbReference>
<proteinExistence type="inferred from homology"/>
<dbReference type="STRING" id="675824.A0A1E3PXV7"/>
<dbReference type="GO" id="GO:0004557">
    <property type="term" value="F:alpha-galactosidase activity"/>
    <property type="evidence" value="ECO:0007669"/>
    <property type="project" value="UniProtKB-EC"/>
</dbReference>
<sequence length="845" mass="93581">MVSEVVPTVSPEVCFQPAPGQVVFAEPTTRTTFTIYAISNRPDARINVSLSSGSPSAVDFKLIKIPSIGSGYYTFKAIVEATEDLLNLTYSYTVDGNTITLDRPVTVIPRTCQTNENEFRTVVELQPGQDRADIKIPWLKVDDWQGWVWVRPRNTWIEPRWITLKELPVLLGSHFFLLQPVNSTIDPASSFCVYPCSTAEATVHMTSARDGEEPNTVYARVRRTKADSTAKVYVVGKITTRADVFESIDGAIGMAKEYLGTSNLRYEMPPTHDRGTLWPHSQLGFCTWSSIGEYVRPTNENLDRLVKSLKDADLPIGSFIIDDGWQDIRAGMNGIPETKGLWSFDIWDGMNISFRETVDIIKRGLPTVENVGVWMTLHGYWNSIASKSPLVAKYKMRPYKLSRDCVPGLIYKGFEMQTCTQPDEKDYIWWLPPKELAYQFWKDYFSVCAAAGITFAKVDDQAYCSFLAGVEGAEEAFALWNGMNKAADEIFGEGRVIHCMAHYERMFNGDIGMGLATNGKRAVFRNTNDFGLPRPNVHRDHIHYNLMNCIIISRMCLIPDADMFMSAAQWPAYHAVLRAFFQGPLLLSDRAGEHDLEVIHKLIGRTRYGVYEVIQAPNTIRPLRSRIWEPTLDSGIGPSIKAVSSFPVANASSVILWSSRDSAAHASTDILFASDIIDALGPEDLLPDTKYLLWFNDHRSAIYFNPSLSSGSPIAEIALPPETHEVITIAPSYSIGGTDGIEIACLGLVDKYASLAAITAIQVLTAPECLRTTVTFEGKLAFVAKTIETARIQIFLNSAQVSYKAEILDGLSASLLTVDVNAGAGSRGAADAIGWTVDVCVIASE</sequence>
<dbReference type="Gene3D" id="3.20.20.70">
    <property type="entry name" value="Aldolase class I"/>
    <property type="match status" value="1"/>
</dbReference>
<evidence type="ECO:0000256" key="3">
    <source>
        <dbReference type="ARBA" id="ARBA00023277"/>
    </source>
</evidence>
<protein>
    <recommendedName>
        <fullName evidence="7">Alpha-galactosidase</fullName>
    </recommendedName>
</protein>
<dbReference type="AlphaFoldDB" id="A0A1E3PXV7"/>
<name>A0A1E3PXV7_LIPST</name>
<evidence type="ECO:0000256" key="1">
    <source>
        <dbReference type="ARBA" id="ARBA00001255"/>
    </source>
</evidence>
<evidence type="ECO:0008006" key="7">
    <source>
        <dbReference type="Google" id="ProtNLM"/>
    </source>
</evidence>
<evidence type="ECO:0000256" key="4">
    <source>
        <dbReference type="ARBA" id="ARBA00049426"/>
    </source>
</evidence>
<evidence type="ECO:0000313" key="5">
    <source>
        <dbReference type="EMBL" id="ODQ70241.1"/>
    </source>
</evidence>
<evidence type="ECO:0000256" key="2">
    <source>
        <dbReference type="ARBA" id="ARBA00007240"/>
    </source>
</evidence>
<comment type="similarity">
    <text evidence="2">Belongs to the glycosyl hydrolases 36 family.</text>
</comment>
<dbReference type="EMBL" id="KV454301">
    <property type="protein sequence ID" value="ODQ70241.1"/>
    <property type="molecule type" value="Genomic_DNA"/>
</dbReference>
<comment type="catalytic activity">
    <reaction evidence="1">
        <text>Hydrolysis of terminal, non-reducing alpha-D-galactose residues in alpha-D-galactosides, including galactose oligosaccharides, galactomannans and galactolipids.</text>
        <dbReference type="EC" id="3.2.1.22"/>
    </reaction>
</comment>
<dbReference type="PANTHER" id="PTHR31268">
    <property type="match status" value="1"/>
</dbReference>